<dbReference type="SMART" id="SM00228">
    <property type="entry name" value="PDZ"/>
    <property type="match status" value="1"/>
</dbReference>
<evidence type="ECO:0000313" key="3">
    <source>
        <dbReference type="EMBL" id="MCW1883337.1"/>
    </source>
</evidence>
<dbReference type="InterPro" id="IPR001478">
    <property type="entry name" value="PDZ"/>
</dbReference>
<accession>A0ABT3FIE3</accession>
<sequence length="239" mass="25259">MGIALSGSAFADEAAKNHASPTQLIQGVSDTPWLGLTVGRLDDAVRAHVRDLPQGIGFVVTDVAAGSPAEKAGVKAYDVFWKFGDQLIANEAQLLTLLRLKKDGDKVDLSIYRSGESLVIPVTLSKQAEDPPHGQLSSRNAASPDTPMKVLNPADRTAAIETPDGKAVLSLVNGQSEVKITSKTGSVIFQGPTKDAQGVSLVPDPWKPRVGALERALAHAVKGSRPPRMRVLTASEDQN</sequence>
<gene>
    <name evidence="3" type="ORF">OKA04_01260</name>
</gene>
<dbReference type="Proteomes" id="UP001207930">
    <property type="component" value="Unassembled WGS sequence"/>
</dbReference>
<evidence type="ECO:0000259" key="2">
    <source>
        <dbReference type="PROSITE" id="PS50106"/>
    </source>
</evidence>
<dbReference type="InterPro" id="IPR036034">
    <property type="entry name" value="PDZ_sf"/>
</dbReference>
<proteinExistence type="predicted"/>
<dbReference type="Pfam" id="PF13180">
    <property type="entry name" value="PDZ_2"/>
    <property type="match status" value="1"/>
</dbReference>
<dbReference type="Gene3D" id="2.30.42.10">
    <property type="match status" value="1"/>
</dbReference>
<protein>
    <submittedName>
        <fullName evidence="3">PDZ domain-containing protein</fullName>
    </submittedName>
</protein>
<evidence type="ECO:0000256" key="1">
    <source>
        <dbReference type="SAM" id="MobiDB-lite"/>
    </source>
</evidence>
<comment type="caution">
    <text evidence="3">The sequence shown here is derived from an EMBL/GenBank/DDBJ whole genome shotgun (WGS) entry which is preliminary data.</text>
</comment>
<dbReference type="EMBL" id="JAPDDS010000001">
    <property type="protein sequence ID" value="MCW1883337.1"/>
    <property type="molecule type" value="Genomic_DNA"/>
</dbReference>
<dbReference type="SUPFAM" id="SSF50156">
    <property type="entry name" value="PDZ domain-like"/>
    <property type="match status" value="1"/>
</dbReference>
<dbReference type="PROSITE" id="PS50106">
    <property type="entry name" value="PDZ"/>
    <property type="match status" value="1"/>
</dbReference>
<evidence type="ECO:0000313" key="4">
    <source>
        <dbReference type="Proteomes" id="UP001207930"/>
    </source>
</evidence>
<dbReference type="CDD" id="cd06779">
    <property type="entry name" value="cpPDZ_Deg_HtrA-like"/>
    <property type="match status" value="1"/>
</dbReference>
<feature type="domain" description="PDZ" evidence="2">
    <location>
        <begin position="21"/>
        <end position="115"/>
    </location>
</feature>
<keyword evidence="4" id="KW-1185">Reference proteome</keyword>
<dbReference type="RefSeq" id="WP_264499299.1">
    <property type="nucleotide sequence ID" value="NZ_JAPDDS010000001.1"/>
</dbReference>
<name>A0ABT3FIE3_9BACT</name>
<reference evidence="3 4" key="1">
    <citation type="submission" date="2022-10" db="EMBL/GenBank/DDBJ databases">
        <title>Luteolibacter flavescens strain MCCC 1K03193, whole genome shotgun sequencing project.</title>
        <authorList>
            <person name="Zhao G."/>
            <person name="Shen L."/>
        </authorList>
    </citation>
    <scope>NUCLEOTIDE SEQUENCE [LARGE SCALE GENOMIC DNA]</scope>
    <source>
        <strain evidence="3 4">MCCC 1K03193</strain>
    </source>
</reference>
<organism evidence="3 4">
    <name type="scientific">Luteolibacter flavescens</name>
    <dbReference type="NCBI Taxonomy" id="1859460"/>
    <lineage>
        <taxon>Bacteria</taxon>
        <taxon>Pseudomonadati</taxon>
        <taxon>Verrucomicrobiota</taxon>
        <taxon>Verrucomicrobiia</taxon>
        <taxon>Verrucomicrobiales</taxon>
        <taxon>Verrucomicrobiaceae</taxon>
        <taxon>Luteolibacter</taxon>
    </lineage>
</organism>
<feature type="region of interest" description="Disordered" evidence="1">
    <location>
        <begin position="126"/>
        <end position="147"/>
    </location>
</feature>